<feature type="transmembrane region" description="Helical" evidence="1">
    <location>
        <begin position="82"/>
        <end position="100"/>
    </location>
</feature>
<keyword evidence="1" id="KW-0472">Membrane</keyword>
<evidence type="ECO:0000313" key="2">
    <source>
        <dbReference type="EMBL" id="QOT79215.1"/>
    </source>
</evidence>
<name>A0A7M2H3T8_9BURK</name>
<protein>
    <submittedName>
        <fullName evidence="2">DUF3649 domain-containing protein</fullName>
    </submittedName>
</protein>
<keyword evidence="1" id="KW-1133">Transmembrane helix</keyword>
<dbReference type="RefSeq" id="WP_193692189.1">
    <property type="nucleotide sequence ID" value="NZ_CP062804.1"/>
</dbReference>
<evidence type="ECO:0000256" key="1">
    <source>
        <dbReference type="SAM" id="Phobius"/>
    </source>
</evidence>
<dbReference type="AlphaFoldDB" id="A0A7M2H3T8"/>
<dbReference type="InterPro" id="IPR022109">
    <property type="entry name" value="DUF3649"/>
</dbReference>
<feature type="transmembrane region" description="Helical" evidence="1">
    <location>
        <begin position="52"/>
        <end position="75"/>
    </location>
</feature>
<proteinExistence type="predicted"/>
<accession>A0A7M2H3T8</accession>
<dbReference type="Proteomes" id="UP000397656">
    <property type="component" value="Chromosome 2"/>
</dbReference>
<organism evidence="2 3">
    <name type="scientific">Cupriavidus basilensis</name>
    <dbReference type="NCBI Taxonomy" id="68895"/>
    <lineage>
        <taxon>Bacteria</taxon>
        <taxon>Pseudomonadati</taxon>
        <taxon>Pseudomonadota</taxon>
        <taxon>Betaproteobacteria</taxon>
        <taxon>Burkholderiales</taxon>
        <taxon>Burkholderiaceae</taxon>
        <taxon>Cupriavidus</taxon>
    </lineage>
</organism>
<dbReference type="GeneID" id="98407355"/>
<dbReference type="EMBL" id="CP062804">
    <property type="protein sequence ID" value="QOT79215.1"/>
    <property type="molecule type" value="Genomic_DNA"/>
</dbReference>
<dbReference type="Pfam" id="PF12365">
    <property type="entry name" value="DUF3649"/>
    <property type="match status" value="1"/>
</dbReference>
<feature type="transmembrane region" description="Helical" evidence="1">
    <location>
        <begin position="21"/>
        <end position="46"/>
    </location>
</feature>
<reference evidence="2 3" key="1">
    <citation type="submission" date="2020-10" db="EMBL/GenBank/DDBJ databases">
        <title>Complete genome sequence of Cupriavidus basilensis CCUG 49340T.</title>
        <authorList>
            <person name="Salva-Serra F."/>
            <person name="Donoso R.A."/>
            <person name="Cho K.H."/>
            <person name="Yoo J.A."/>
            <person name="Lee K."/>
            <person name="Yoon S.-H."/>
            <person name="Perez-Pantoja D."/>
            <person name="Moore E.R.B."/>
        </authorList>
    </citation>
    <scope>NUCLEOTIDE SEQUENCE [LARGE SCALE GENOMIC DNA]</scope>
    <source>
        <strain evidence="3">CCUG 49340</strain>
    </source>
</reference>
<evidence type="ECO:0000313" key="3">
    <source>
        <dbReference type="Proteomes" id="UP000397656"/>
    </source>
</evidence>
<gene>
    <name evidence="2" type="ORF">F7R26_031155</name>
</gene>
<sequence>MSSKPTQAVSARYRWMVACQVLAATLGGYALASLFAAMLALALPVVAGVSRAASVLVATLLAFAFYTAVAIWVFSTRSAMRAWAGLVIGAAVFGVVFIALRGAA</sequence>
<keyword evidence="1" id="KW-0812">Transmembrane</keyword>